<reference evidence="1 2" key="1">
    <citation type="submission" date="2024-04" db="EMBL/GenBank/DDBJ databases">
        <title>whole genome sequencing of Lutimonas vermicola strain IMCC1616.</title>
        <authorList>
            <person name="Bae S.S."/>
        </authorList>
    </citation>
    <scope>NUCLEOTIDE SEQUENCE [LARGE SCALE GENOMIC DNA]</scope>
    <source>
        <strain evidence="1 2">IMCC1616</strain>
    </source>
</reference>
<accession>A0ABU9L246</accession>
<dbReference type="RefSeq" id="WP_342160660.1">
    <property type="nucleotide sequence ID" value="NZ_JBCDNA010000002.1"/>
</dbReference>
<comment type="caution">
    <text evidence="1">The sequence shown here is derived from an EMBL/GenBank/DDBJ whole genome shotgun (WGS) entry which is preliminary data.</text>
</comment>
<name>A0ABU9L246_9FLAO</name>
<evidence type="ECO:0000313" key="2">
    <source>
        <dbReference type="Proteomes" id="UP001474120"/>
    </source>
</evidence>
<sequence>MKDLDLLMTEISKLTADIENNYPELYRFLDENPMTIPAMAHPNISKEIMRDYLNSLKELLRQHIEKHTENSKR</sequence>
<organism evidence="1 2">
    <name type="scientific">Lutimonas vermicola</name>
    <dbReference type="NCBI Taxonomy" id="414288"/>
    <lineage>
        <taxon>Bacteria</taxon>
        <taxon>Pseudomonadati</taxon>
        <taxon>Bacteroidota</taxon>
        <taxon>Flavobacteriia</taxon>
        <taxon>Flavobacteriales</taxon>
        <taxon>Flavobacteriaceae</taxon>
        <taxon>Lutimonas</taxon>
    </lineage>
</organism>
<keyword evidence="2" id="KW-1185">Reference proteome</keyword>
<dbReference type="Proteomes" id="UP001474120">
    <property type="component" value="Unassembled WGS sequence"/>
</dbReference>
<gene>
    <name evidence="1" type="ORF">AABB81_11445</name>
</gene>
<protein>
    <submittedName>
        <fullName evidence="1">Uncharacterized protein</fullName>
    </submittedName>
</protein>
<proteinExistence type="predicted"/>
<evidence type="ECO:0000313" key="1">
    <source>
        <dbReference type="EMBL" id="MEL4456514.1"/>
    </source>
</evidence>
<dbReference type="EMBL" id="JBCDNA010000002">
    <property type="protein sequence ID" value="MEL4456514.1"/>
    <property type="molecule type" value="Genomic_DNA"/>
</dbReference>